<sequence length="59" mass="7210">MTAVTEKMATDARKPEIKEMAENSYFLWCTYGRCYRQMRACYLNFLRTLRMHMKLLVFF</sequence>
<evidence type="ECO:0000313" key="1">
    <source>
        <dbReference type="EMBL" id="OUI84785.1"/>
    </source>
</evidence>
<dbReference type="Proteomes" id="UP000194565">
    <property type="component" value="Unassembled WGS sequence"/>
</dbReference>
<proteinExistence type="predicted"/>
<organism evidence="1 2">
    <name type="scientific">Acetobacter tropicalis</name>
    <dbReference type="NCBI Taxonomy" id="104102"/>
    <lineage>
        <taxon>Bacteria</taxon>
        <taxon>Pseudomonadati</taxon>
        <taxon>Pseudomonadota</taxon>
        <taxon>Alphaproteobacteria</taxon>
        <taxon>Acetobacterales</taxon>
        <taxon>Acetobacteraceae</taxon>
        <taxon>Acetobacter</taxon>
    </lineage>
</organism>
<gene>
    <name evidence="1" type="ORF">HC62_12965</name>
</gene>
<dbReference type="EMBL" id="JOMM01000044">
    <property type="protein sequence ID" value="OUI84785.1"/>
    <property type="molecule type" value="Genomic_DNA"/>
</dbReference>
<comment type="caution">
    <text evidence="1">The sequence shown here is derived from an EMBL/GenBank/DDBJ whole genome shotgun (WGS) entry which is preliminary data.</text>
</comment>
<accession>A0A252A5C2</accession>
<evidence type="ECO:0000313" key="2">
    <source>
        <dbReference type="Proteomes" id="UP000194565"/>
    </source>
</evidence>
<protein>
    <submittedName>
        <fullName evidence="1">Uncharacterized protein</fullName>
    </submittedName>
</protein>
<name>A0A252A5C2_9PROT</name>
<reference evidence="1 2" key="1">
    <citation type="submission" date="2014-06" db="EMBL/GenBank/DDBJ databases">
        <authorList>
            <person name="Ju J."/>
            <person name="Zhang J."/>
        </authorList>
    </citation>
    <scope>NUCLEOTIDE SEQUENCE [LARGE SCALE GENOMIC DNA]</scope>
    <source>
        <strain evidence="1">DmW_042</strain>
    </source>
</reference>
<dbReference type="AlphaFoldDB" id="A0A252A5C2"/>